<comment type="caution">
    <text evidence="1">The sequence shown here is derived from an EMBL/GenBank/DDBJ whole genome shotgun (WGS) entry which is preliminary data.</text>
</comment>
<name>A0A1F7RYG9_9BACT</name>
<organism evidence="1 2">
    <name type="scientific">Candidatus Schekmanbacteria bacterium RBG_16_38_10</name>
    <dbReference type="NCBI Taxonomy" id="1817879"/>
    <lineage>
        <taxon>Bacteria</taxon>
        <taxon>Candidatus Schekmaniibacteriota</taxon>
    </lineage>
</organism>
<dbReference type="AlphaFoldDB" id="A0A1F7RYG9"/>
<evidence type="ECO:0000313" key="1">
    <source>
        <dbReference type="EMBL" id="OGL46616.1"/>
    </source>
</evidence>
<proteinExistence type="predicted"/>
<reference evidence="1 2" key="1">
    <citation type="journal article" date="2016" name="Nat. Commun.">
        <title>Thousands of microbial genomes shed light on interconnected biogeochemical processes in an aquifer system.</title>
        <authorList>
            <person name="Anantharaman K."/>
            <person name="Brown C.T."/>
            <person name="Hug L.A."/>
            <person name="Sharon I."/>
            <person name="Castelle C.J."/>
            <person name="Probst A.J."/>
            <person name="Thomas B.C."/>
            <person name="Singh A."/>
            <person name="Wilkins M.J."/>
            <person name="Karaoz U."/>
            <person name="Brodie E.L."/>
            <person name="Williams K.H."/>
            <person name="Hubbard S.S."/>
            <person name="Banfield J.F."/>
        </authorList>
    </citation>
    <scope>NUCLEOTIDE SEQUENCE [LARGE SCALE GENOMIC DNA]</scope>
</reference>
<sequence>MENLNFKKYCYWMDKEALETLKSTLKKEGTEVYCTQRVPCELLRVEIGYSSPEVWKITCKHDAAPWYEASDKKGKYLVLSSKPLPSEFKKYHETTIEKSDFKPQKYPSKEEIKSLAESETFNRKKPEGWVEFPKETAEKLSQGLKNVVGIGESLEEIFEIWSAVHSNFIEGRFSVKEGGNTIPYTIADTNHTSSCCVELFNLVGKEFKIKYVKPCLGAKIAKALEADTYYRVESNK</sequence>
<dbReference type="EMBL" id="MGDE01000082">
    <property type="protein sequence ID" value="OGL46616.1"/>
    <property type="molecule type" value="Genomic_DNA"/>
</dbReference>
<protein>
    <submittedName>
        <fullName evidence="1">Uncharacterized protein</fullName>
    </submittedName>
</protein>
<accession>A0A1F7RYG9</accession>
<dbReference type="Proteomes" id="UP000178797">
    <property type="component" value="Unassembled WGS sequence"/>
</dbReference>
<gene>
    <name evidence="1" type="ORF">A2W05_06950</name>
</gene>
<evidence type="ECO:0000313" key="2">
    <source>
        <dbReference type="Proteomes" id="UP000178797"/>
    </source>
</evidence>